<feature type="region of interest" description="Disordered" evidence="2">
    <location>
        <begin position="154"/>
        <end position="178"/>
    </location>
</feature>
<dbReference type="GeneID" id="36559936"/>
<evidence type="ECO:0000256" key="2">
    <source>
        <dbReference type="SAM" id="MobiDB-lite"/>
    </source>
</evidence>
<evidence type="ECO:0000313" key="4">
    <source>
        <dbReference type="EMBL" id="PLB48713.1"/>
    </source>
</evidence>
<dbReference type="PROSITE" id="PS50157">
    <property type="entry name" value="ZINC_FINGER_C2H2_2"/>
    <property type="match status" value="2"/>
</dbReference>
<name>A0A2I2G759_9EURO</name>
<dbReference type="VEuPathDB" id="FungiDB:P170DRAFT_464371"/>
<protein>
    <recommendedName>
        <fullName evidence="3">C2H2-type domain-containing protein</fullName>
    </recommendedName>
</protein>
<keyword evidence="5" id="KW-1185">Reference proteome</keyword>
<keyword evidence="1" id="KW-0479">Metal-binding</keyword>
<feature type="compositionally biased region" description="Polar residues" evidence="2">
    <location>
        <begin position="60"/>
        <end position="71"/>
    </location>
</feature>
<dbReference type="GO" id="GO:0008270">
    <property type="term" value="F:zinc ion binding"/>
    <property type="evidence" value="ECO:0007669"/>
    <property type="project" value="UniProtKB-KW"/>
</dbReference>
<sequence>MEPVDPFPRPFRMLLRPGKGSRGKNERGSEPNEKEQYSISLASDSVAPNVSNMRDEQGDNPITNQHSTRSQHANERTEHQFDSGLASFLETHEDSTQNSAGALPHDNLPSMPTTFTVPENSRHESTDRQRENDQATYIYPLINLHYSYNPEDPAMTRNESSHKQPFRPARSQRIEKQSREKARIFPCTFCYDKFKRKHDWVRHERSLHLDLETWTCAPDHDPTPEHLEEHNHNVCAGTDRTFSRKDHLMQHLRLVHHVSQVPVIENWKKNAPPFGDHGFPPSIAVQVRNAIPPYLIAQGIRTSPYLPRRNDASSEQMDLDQIGLAGPSRTSNLESTDNPQDSSQQDNLPEDIQVFSDVIALHISRFARENIQKGIFPTEEMFQKETQRLTENWKQIIADNLESVTRFQQQQAEDVQGDDVASTDPDLDTLLNFLS</sequence>
<dbReference type="OrthoDB" id="5399138at2759"/>
<dbReference type="AlphaFoldDB" id="A0A2I2G759"/>
<accession>A0A2I2G759</accession>
<feature type="compositionally biased region" description="Polar residues" evidence="2">
    <location>
        <begin position="37"/>
        <end position="52"/>
    </location>
</feature>
<gene>
    <name evidence="4" type="ORF">P170DRAFT_464371</name>
</gene>
<feature type="domain" description="C2H2-type" evidence="3">
    <location>
        <begin position="185"/>
        <end position="213"/>
    </location>
</feature>
<evidence type="ECO:0000313" key="5">
    <source>
        <dbReference type="Proteomes" id="UP000234275"/>
    </source>
</evidence>
<dbReference type="RefSeq" id="XP_024704015.1">
    <property type="nucleotide sequence ID" value="XM_024852238.1"/>
</dbReference>
<feature type="region of interest" description="Disordered" evidence="2">
    <location>
        <begin position="1"/>
        <end position="79"/>
    </location>
</feature>
<evidence type="ECO:0000256" key="1">
    <source>
        <dbReference type="PROSITE-ProRule" id="PRU00042"/>
    </source>
</evidence>
<proteinExistence type="predicted"/>
<feature type="region of interest" description="Disordered" evidence="2">
    <location>
        <begin position="323"/>
        <end position="347"/>
    </location>
</feature>
<dbReference type="STRING" id="1392250.A0A2I2G759"/>
<feature type="region of interest" description="Disordered" evidence="2">
    <location>
        <begin position="92"/>
        <end position="112"/>
    </location>
</feature>
<dbReference type="EMBL" id="MSFO01000004">
    <property type="protein sequence ID" value="PLB48713.1"/>
    <property type="molecule type" value="Genomic_DNA"/>
</dbReference>
<dbReference type="Gene3D" id="3.30.160.60">
    <property type="entry name" value="Classic Zinc Finger"/>
    <property type="match status" value="1"/>
</dbReference>
<dbReference type="PROSITE" id="PS00028">
    <property type="entry name" value="ZINC_FINGER_C2H2_1"/>
    <property type="match status" value="1"/>
</dbReference>
<comment type="caution">
    <text evidence="4">The sequence shown here is derived from an EMBL/GenBank/DDBJ whole genome shotgun (WGS) entry which is preliminary data.</text>
</comment>
<keyword evidence="1" id="KW-0863">Zinc-finger</keyword>
<feature type="compositionally biased region" description="Polar residues" evidence="2">
    <location>
        <begin position="328"/>
        <end position="347"/>
    </location>
</feature>
<reference evidence="4 5" key="1">
    <citation type="submission" date="2016-12" db="EMBL/GenBank/DDBJ databases">
        <title>The genomes of Aspergillus section Nigri reveals drivers in fungal speciation.</title>
        <authorList>
            <consortium name="DOE Joint Genome Institute"/>
            <person name="Vesth T.C."/>
            <person name="Nybo J."/>
            <person name="Theobald S."/>
            <person name="Brandl J."/>
            <person name="Frisvad J.C."/>
            <person name="Nielsen K.F."/>
            <person name="Lyhne E.K."/>
            <person name="Kogle M.E."/>
            <person name="Kuo A."/>
            <person name="Riley R."/>
            <person name="Clum A."/>
            <person name="Nolan M."/>
            <person name="Lipzen A."/>
            <person name="Salamov A."/>
            <person name="Henrissat B."/>
            <person name="Wiebenga A."/>
            <person name="De Vries R.P."/>
            <person name="Grigoriev I.V."/>
            <person name="Mortensen U.H."/>
            <person name="Andersen M.R."/>
            <person name="Baker S.E."/>
        </authorList>
    </citation>
    <scope>NUCLEOTIDE SEQUENCE [LARGE SCALE GENOMIC DNA]</scope>
    <source>
        <strain evidence="4 5">IBT 23096</strain>
    </source>
</reference>
<dbReference type="InterPro" id="IPR013087">
    <property type="entry name" value="Znf_C2H2_type"/>
</dbReference>
<feature type="domain" description="C2H2-type" evidence="3">
    <location>
        <begin position="233"/>
        <end position="262"/>
    </location>
</feature>
<feature type="compositionally biased region" description="Basic and acidic residues" evidence="2">
    <location>
        <begin position="23"/>
        <end position="36"/>
    </location>
</feature>
<keyword evidence="1" id="KW-0862">Zinc</keyword>
<dbReference type="Proteomes" id="UP000234275">
    <property type="component" value="Unassembled WGS sequence"/>
</dbReference>
<evidence type="ECO:0000259" key="3">
    <source>
        <dbReference type="PROSITE" id="PS50157"/>
    </source>
</evidence>
<organism evidence="4 5">
    <name type="scientific">Aspergillus steynii IBT 23096</name>
    <dbReference type="NCBI Taxonomy" id="1392250"/>
    <lineage>
        <taxon>Eukaryota</taxon>
        <taxon>Fungi</taxon>
        <taxon>Dikarya</taxon>
        <taxon>Ascomycota</taxon>
        <taxon>Pezizomycotina</taxon>
        <taxon>Eurotiomycetes</taxon>
        <taxon>Eurotiomycetidae</taxon>
        <taxon>Eurotiales</taxon>
        <taxon>Aspergillaceae</taxon>
        <taxon>Aspergillus</taxon>
        <taxon>Aspergillus subgen. Circumdati</taxon>
    </lineage>
</organism>